<evidence type="ECO:0000256" key="11">
    <source>
        <dbReference type="SAM" id="Coils"/>
    </source>
</evidence>
<evidence type="ECO:0000259" key="13">
    <source>
        <dbReference type="PROSITE" id="PS50240"/>
    </source>
</evidence>
<dbReference type="PRINTS" id="PR00722">
    <property type="entry name" value="CHYMOTRYPSIN"/>
</dbReference>
<feature type="signal peptide" evidence="12">
    <location>
        <begin position="1"/>
        <end position="18"/>
    </location>
</feature>
<dbReference type="Gene3D" id="2.40.10.10">
    <property type="entry name" value="Trypsin-like serine proteases"/>
    <property type="match status" value="1"/>
</dbReference>
<name>A0A9N9RKW8_9DIPT</name>
<keyword evidence="4" id="KW-0646">Protease inhibitor</keyword>
<reference evidence="14" key="1">
    <citation type="submission" date="2022-01" db="EMBL/GenBank/DDBJ databases">
        <authorList>
            <person name="King R."/>
        </authorList>
    </citation>
    <scope>NUCLEOTIDE SEQUENCE</scope>
</reference>
<dbReference type="GO" id="GO:0006508">
    <property type="term" value="P:proteolysis"/>
    <property type="evidence" value="ECO:0007669"/>
    <property type="project" value="InterPro"/>
</dbReference>
<feature type="coiled-coil region" evidence="11">
    <location>
        <begin position="361"/>
        <end position="395"/>
    </location>
</feature>
<dbReference type="SUPFAM" id="SSF50494">
    <property type="entry name" value="Trypsin-like serine proteases"/>
    <property type="match status" value="1"/>
</dbReference>
<evidence type="ECO:0000256" key="6">
    <source>
        <dbReference type="ARBA" id="ARBA00022900"/>
    </source>
</evidence>
<dbReference type="PROSITE" id="PS50240">
    <property type="entry name" value="TRYPSIN_DOM"/>
    <property type="match status" value="1"/>
</dbReference>
<dbReference type="InterPro" id="IPR023796">
    <property type="entry name" value="Serpin_dom"/>
</dbReference>
<keyword evidence="6" id="KW-0722">Serine protease inhibitor</keyword>
<dbReference type="InterPro" id="IPR042185">
    <property type="entry name" value="Serpin_sf_2"/>
</dbReference>
<evidence type="ECO:0000256" key="12">
    <source>
        <dbReference type="SAM" id="SignalP"/>
    </source>
</evidence>
<dbReference type="FunFam" id="2.30.39.10:FF:000030">
    <property type="entry name" value="Serpin 2"/>
    <property type="match status" value="1"/>
</dbReference>
<keyword evidence="8" id="KW-0325">Glycoprotein</keyword>
<sequence>MILFKVKVLILILVGVKSEDLSIGSKCQANDGSEGSCVGIDSCNIIRDNLRNDTIQMNQVVVCNKLMRYVCCPAETSFFSSRLNLDRLSSWNLIEDGPRACGKPVIGFGTVFYGTQIKRGAYPWIAALTKTENDRFFCGGTIVSKNIVITAAHCIEGKQRNHVFDPKDIFVILGAHNLEARHEPDRVTASVRAIHVHHDWNPFVVSFDADIAILELANNVNFNEFIQPICIAAPKSEAALKTDGVVVGFGRSENRRIENIARVITSPIHSHQFCANSSDHETLLTHRTFCGGFANGTSVCEGDSGSGLIVKHNGVYYLRGIVSASLYDTLIGCNINSYSIYTDTLEFYSWITTGTDDKVLLQKTLEENRKLQLDINRYVATIQELKEEIRISKANLTTTLNSIVSEEYVQPENRQDQFDWKLTKAFLKSQSGNALISPLGSKLLLTLLAEAAGQTYETKTRTELEQVLPNNRNLYDAKEYFKKVLASIGTLNDAYRVNFASKIYVDRTFKISQRFSSIAEYNYNANVTNLEFNDAHNSAKIINDWVKDVTRGNIKDLVSEDAIQKSILVLINALYFEGTWRFPFNKTISRDFFTAPGRKTAKKFMEQTSNFYYFYSRHLNAKILRIPYEGGRFSMFIILPSEVDGIDDVVDKLDSNTLKNEVWHMDEYIIHVAIPTFKFDTSINLNNITKSLGITEIFESTTNFPLLSRGNEEGKLKVSNIIQKSGIVVDEKGIINHLIPEQKVSGCRPKEFIADHPFVFFIEDDTTGAKILAGRVSNPEY</sequence>
<evidence type="ECO:0000256" key="5">
    <source>
        <dbReference type="ARBA" id="ARBA00022729"/>
    </source>
</evidence>
<keyword evidence="11" id="KW-0175">Coiled coil</keyword>
<dbReference type="Pfam" id="PF00089">
    <property type="entry name" value="Trypsin"/>
    <property type="match status" value="1"/>
</dbReference>
<dbReference type="SMART" id="SM00020">
    <property type="entry name" value="Tryp_SPc"/>
    <property type="match status" value="1"/>
</dbReference>
<dbReference type="PANTHER" id="PTHR11461">
    <property type="entry name" value="SERINE PROTEASE INHIBITOR, SERPIN"/>
    <property type="match status" value="1"/>
</dbReference>
<comment type="subcellular location">
    <subcellularLocation>
        <location evidence="1">Secreted</location>
    </subcellularLocation>
</comment>
<dbReference type="InterPro" id="IPR036186">
    <property type="entry name" value="Serpin_sf"/>
</dbReference>
<dbReference type="InterPro" id="IPR043504">
    <property type="entry name" value="Peptidase_S1_PA_chymotrypsin"/>
</dbReference>
<reference evidence="14" key="2">
    <citation type="submission" date="2022-10" db="EMBL/GenBank/DDBJ databases">
        <authorList>
            <consortium name="ENA_rothamsted_submissions"/>
            <consortium name="culmorum"/>
            <person name="King R."/>
        </authorList>
    </citation>
    <scope>NUCLEOTIDE SEQUENCE</scope>
</reference>
<protein>
    <recommendedName>
        <fullName evidence="13">Peptidase S1 domain-containing protein</fullName>
    </recommendedName>
</protein>
<keyword evidence="3" id="KW-0964">Secreted</keyword>
<dbReference type="PANTHER" id="PTHR11461:SF357">
    <property type="entry name" value="SERINE PROTEASE INHIBITOR 27A"/>
    <property type="match status" value="1"/>
</dbReference>
<dbReference type="InterPro" id="IPR009003">
    <property type="entry name" value="Peptidase_S1_PA"/>
</dbReference>
<evidence type="ECO:0000256" key="3">
    <source>
        <dbReference type="ARBA" id="ARBA00022525"/>
    </source>
</evidence>
<dbReference type="Proteomes" id="UP001153620">
    <property type="component" value="Chromosome 1"/>
</dbReference>
<evidence type="ECO:0000313" key="14">
    <source>
        <dbReference type="EMBL" id="CAG9798317.1"/>
    </source>
</evidence>
<dbReference type="PROSITE" id="PS00134">
    <property type="entry name" value="TRYPSIN_HIS"/>
    <property type="match status" value="1"/>
</dbReference>
<dbReference type="Gene3D" id="2.30.39.10">
    <property type="entry name" value="Alpha-1-antitrypsin, domain 1"/>
    <property type="match status" value="1"/>
</dbReference>
<dbReference type="InterPro" id="IPR001314">
    <property type="entry name" value="Peptidase_S1A"/>
</dbReference>
<comment type="similarity">
    <text evidence="2 10">Belongs to the serpin family.</text>
</comment>
<dbReference type="GO" id="GO:0004252">
    <property type="term" value="F:serine-type endopeptidase activity"/>
    <property type="evidence" value="ECO:0007669"/>
    <property type="project" value="InterPro"/>
</dbReference>
<dbReference type="InterPro" id="IPR023795">
    <property type="entry name" value="Serpin_CS"/>
</dbReference>
<comment type="similarity">
    <text evidence="9">Belongs to the peptidase S1 family. CLIP subfamily.</text>
</comment>
<evidence type="ECO:0000256" key="4">
    <source>
        <dbReference type="ARBA" id="ARBA00022690"/>
    </source>
</evidence>
<dbReference type="Pfam" id="PF00079">
    <property type="entry name" value="Serpin"/>
    <property type="match status" value="1"/>
</dbReference>
<dbReference type="GO" id="GO:0004867">
    <property type="term" value="F:serine-type endopeptidase inhibitor activity"/>
    <property type="evidence" value="ECO:0007669"/>
    <property type="project" value="UniProtKB-KW"/>
</dbReference>
<evidence type="ECO:0000256" key="9">
    <source>
        <dbReference type="ARBA" id="ARBA00024195"/>
    </source>
</evidence>
<feature type="domain" description="Peptidase S1" evidence="13">
    <location>
        <begin position="111"/>
        <end position="356"/>
    </location>
</feature>
<dbReference type="EMBL" id="OU895877">
    <property type="protein sequence ID" value="CAG9798317.1"/>
    <property type="molecule type" value="Genomic_DNA"/>
</dbReference>
<dbReference type="PROSITE" id="PS00284">
    <property type="entry name" value="SERPIN"/>
    <property type="match status" value="1"/>
</dbReference>
<organism evidence="14 15">
    <name type="scientific">Chironomus riparius</name>
    <dbReference type="NCBI Taxonomy" id="315576"/>
    <lineage>
        <taxon>Eukaryota</taxon>
        <taxon>Metazoa</taxon>
        <taxon>Ecdysozoa</taxon>
        <taxon>Arthropoda</taxon>
        <taxon>Hexapoda</taxon>
        <taxon>Insecta</taxon>
        <taxon>Pterygota</taxon>
        <taxon>Neoptera</taxon>
        <taxon>Endopterygota</taxon>
        <taxon>Diptera</taxon>
        <taxon>Nematocera</taxon>
        <taxon>Chironomoidea</taxon>
        <taxon>Chironomidae</taxon>
        <taxon>Chironominae</taxon>
        <taxon>Chironomus</taxon>
    </lineage>
</organism>
<dbReference type="FunFam" id="2.40.10.10:FF:000068">
    <property type="entry name" value="transmembrane protease serine 2"/>
    <property type="match status" value="1"/>
</dbReference>
<accession>A0A9N9RKW8</accession>
<dbReference type="InterPro" id="IPR018114">
    <property type="entry name" value="TRYPSIN_HIS"/>
</dbReference>
<evidence type="ECO:0000256" key="1">
    <source>
        <dbReference type="ARBA" id="ARBA00004613"/>
    </source>
</evidence>
<dbReference type="CDD" id="cd00190">
    <property type="entry name" value="Tryp_SPc"/>
    <property type="match status" value="1"/>
</dbReference>
<dbReference type="InterPro" id="IPR000215">
    <property type="entry name" value="Serpin_fam"/>
</dbReference>
<dbReference type="GO" id="GO:0005615">
    <property type="term" value="C:extracellular space"/>
    <property type="evidence" value="ECO:0007669"/>
    <property type="project" value="InterPro"/>
</dbReference>
<keyword evidence="7" id="KW-1015">Disulfide bond</keyword>
<dbReference type="InterPro" id="IPR001254">
    <property type="entry name" value="Trypsin_dom"/>
</dbReference>
<feature type="chain" id="PRO_5040185405" description="Peptidase S1 domain-containing protein" evidence="12">
    <location>
        <begin position="19"/>
        <end position="781"/>
    </location>
</feature>
<evidence type="ECO:0000313" key="15">
    <source>
        <dbReference type="Proteomes" id="UP001153620"/>
    </source>
</evidence>
<keyword evidence="5 12" id="KW-0732">Signal</keyword>
<evidence type="ECO:0000256" key="10">
    <source>
        <dbReference type="RuleBase" id="RU000411"/>
    </source>
</evidence>
<gene>
    <name evidence="14" type="ORF">CHIRRI_LOCUS1301</name>
</gene>
<dbReference type="SMART" id="SM00093">
    <property type="entry name" value="SERPIN"/>
    <property type="match status" value="1"/>
</dbReference>
<dbReference type="AlphaFoldDB" id="A0A9N9RKW8"/>
<evidence type="ECO:0000256" key="2">
    <source>
        <dbReference type="ARBA" id="ARBA00009500"/>
    </source>
</evidence>
<dbReference type="InterPro" id="IPR042178">
    <property type="entry name" value="Serpin_sf_1"/>
</dbReference>
<proteinExistence type="inferred from homology"/>
<keyword evidence="15" id="KW-1185">Reference proteome</keyword>
<evidence type="ECO:0000256" key="7">
    <source>
        <dbReference type="ARBA" id="ARBA00023157"/>
    </source>
</evidence>
<dbReference type="SUPFAM" id="SSF56574">
    <property type="entry name" value="Serpins"/>
    <property type="match status" value="1"/>
</dbReference>
<dbReference type="Gene3D" id="3.30.497.10">
    <property type="entry name" value="Antithrombin, subunit I, domain 2"/>
    <property type="match status" value="1"/>
</dbReference>
<evidence type="ECO:0000256" key="8">
    <source>
        <dbReference type="ARBA" id="ARBA00023180"/>
    </source>
</evidence>
<dbReference type="OrthoDB" id="671595at2759"/>